<protein>
    <submittedName>
        <fullName evidence="1">Uncharacterized protein</fullName>
    </submittedName>
</protein>
<sequence>MKEQEEIFKDEDEKWYCWTKNPTEKHGPYETKDECELLLNRLEWEHEIATGQTVPLTRKK</sequence>
<dbReference type="AlphaFoldDB" id="X0XY90"/>
<evidence type="ECO:0000313" key="1">
    <source>
        <dbReference type="EMBL" id="GAG48330.1"/>
    </source>
</evidence>
<organism evidence="1">
    <name type="scientific">marine sediment metagenome</name>
    <dbReference type="NCBI Taxonomy" id="412755"/>
    <lineage>
        <taxon>unclassified sequences</taxon>
        <taxon>metagenomes</taxon>
        <taxon>ecological metagenomes</taxon>
    </lineage>
</organism>
<gene>
    <name evidence="1" type="ORF">S01H1_82212</name>
</gene>
<comment type="caution">
    <text evidence="1">The sequence shown here is derived from an EMBL/GenBank/DDBJ whole genome shotgun (WGS) entry which is preliminary data.</text>
</comment>
<accession>X0XY90</accession>
<proteinExistence type="predicted"/>
<name>X0XY90_9ZZZZ</name>
<reference evidence="1" key="1">
    <citation type="journal article" date="2014" name="Front. Microbiol.">
        <title>High frequency of phylogenetically diverse reductive dehalogenase-homologous genes in deep subseafloor sedimentary metagenomes.</title>
        <authorList>
            <person name="Kawai M."/>
            <person name="Futagami T."/>
            <person name="Toyoda A."/>
            <person name="Takaki Y."/>
            <person name="Nishi S."/>
            <person name="Hori S."/>
            <person name="Arai W."/>
            <person name="Tsubouchi T."/>
            <person name="Morono Y."/>
            <person name="Uchiyama I."/>
            <person name="Ito T."/>
            <person name="Fujiyama A."/>
            <person name="Inagaki F."/>
            <person name="Takami H."/>
        </authorList>
    </citation>
    <scope>NUCLEOTIDE SEQUENCE</scope>
    <source>
        <strain evidence="1">Expedition CK06-06</strain>
    </source>
</reference>
<dbReference type="EMBL" id="BARS01055714">
    <property type="protein sequence ID" value="GAG48330.1"/>
    <property type="molecule type" value="Genomic_DNA"/>
</dbReference>